<dbReference type="Proteomes" id="UP001642482">
    <property type="component" value="Unassembled WGS sequence"/>
</dbReference>
<dbReference type="EMBL" id="CAWUHD010000061">
    <property type="protein sequence ID" value="CAK7225615.1"/>
    <property type="molecule type" value="Genomic_DNA"/>
</dbReference>
<keyword evidence="4 6" id="KW-1133">Transmembrane helix</keyword>
<dbReference type="Pfam" id="PF01184">
    <property type="entry name" value="Gpr1_Fun34_YaaH"/>
    <property type="match status" value="1"/>
</dbReference>
<dbReference type="PANTHER" id="PTHR31123">
    <property type="entry name" value="ACCUMULATION OF DYADS PROTEIN 2-RELATED"/>
    <property type="match status" value="1"/>
</dbReference>
<evidence type="ECO:0000256" key="2">
    <source>
        <dbReference type="ARBA" id="ARBA00005587"/>
    </source>
</evidence>
<feature type="transmembrane region" description="Helical" evidence="6">
    <location>
        <begin position="225"/>
        <end position="243"/>
    </location>
</feature>
<evidence type="ECO:0000256" key="4">
    <source>
        <dbReference type="ARBA" id="ARBA00022989"/>
    </source>
</evidence>
<keyword evidence="5 6" id="KW-0472">Membrane</keyword>
<evidence type="ECO:0000256" key="3">
    <source>
        <dbReference type="ARBA" id="ARBA00022692"/>
    </source>
</evidence>
<evidence type="ECO:0000256" key="1">
    <source>
        <dbReference type="ARBA" id="ARBA00004141"/>
    </source>
</evidence>
<keyword evidence="3 6" id="KW-0812">Transmembrane</keyword>
<comment type="subcellular location">
    <subcellularLocation>
        <location evidence="1">Membrane</location>
        <topology evidence="1">Multi-pass membrane protein</topology>
    </subcellularLocation>
</comment>
<evidence type="ECO:0008006" key="9">
    <source>
        <dbReference type="Google" id="ProtNLM"/>
    </source>
</evidence>
<proteinExistence type="inferred from homology"/>
<dbReference type="InterPro" id="IPR051633">
    <property type="entry name" value="AceTr"/>
</dbReference>
<evidence type="ECO:0000313" key="8">
    <source>
        <dbReference type="Proteomes" id="UP001642482"/>
    </source>
</evidence>
<name>A0ABP0C1R9_9PEZI</name>
<dbReference type="InterPro" id="IPR000791">
    <property type="entry name" value="Gpr1/Fun34/SatP-like"/>
</dbReference>
<keyword evidence="8" id="KW-1185">Reference proteome</keyword>
<protein>
    <recommendedName>
        <fullName evidence="9">Plasma membrane ammonium transporter</fullName>
    </recommendedName>
</protein>
<evidence type="ECO:0000256" key="6">
    <source>
        <dbReference type="SAM" id="Phobius"/>
    </source>
</evidence>
<organism evidence="7 8">
    <name type="scientific">Sporothrix eucalyptigena</name>
    <dbReference type="NCBI Taxonomy" id="1812306"/>
    <lineage>
        <taxon>Eukaryota</taxon>
        <taxon>Fungi</taxon>
        <taxon>Dikarya</taxon>
        <taxon>Ascomycota</taxon>
        <taxon>Pezizomycotina</taxon>
        <taxon>Sordariomycetes</taxon>
        <taxon>Sordariomycetidae</taxon>
        <taxon>Ophiostomatales</taxon>
        <taxon>Ophiostomataceae</taxon>
        <taxon>Sporothrix</taxon>
    </lineage>
</organism>
<accession>A0ABP0C1R9</accession>
<evidence type="ECO:0000313" key="7">
    <source>
        <dbReference type="EMBL" id="CAK7225615.1"/>
    </source>
</evidence>
<evidence type="ECO:0000256" key="5">
    <source>
        <dbReference type="ARBA" id="ARBA00023136"/>
    </source>
</evidence>
<feature type="transmembrane region" description="Helical" evidence="6">
    <location>
        <begin position="60"/>
        <end position="80"/>
    </location>
</feature>
<feature type="transmembrane region" description="Helical" evidence="6">
    <location>
        <begin position="86"/>
        <end position="107"/>
    </location>
</feature>
<gene>
    <name evidence="7" type="ORF">SEUCBS140593_005960</name>
</gene>
<comment type="similarity">
    <text evidence="2">Belongs to the acetate uptake transporter (AceTr) (TC 2.A.96) family.</text>
</comment>
<dbReference type="PANTHER" id="PTHR31123:SF4">
    <property type="entry name" value="PROTEIN ALCS"/>
    <property type="match status" value="1"/>
</dbReference>
<comment type="caution">
    <text evidence="7">The sequence shown here is derived from an EMBL/GenBank/DDBJ whole genome shotgun (WGS) entry which is preliminary data.</text>
</comment>
<feature type="transmembrane region" description="Helical" evidence="6">
    <location>
        <begin position="114"/>
        <end position="137"/>
    </location>
</feature>
<feature type="transmembrane region" description="Helical" evidence="6">
    <location>
        <begin position="157"/>
        <end position="179"/>
    </location>
</feature>
<feature type="transmembrane region" description="Helical" evidence="6">
    <location>
        <begin position="186"/>
        <end position="205"/>
    </location>
</feature>
<sequence length="273" mass="29795">MAANDIHTATPVISAGDEEKGLNRTTTAVTMSPEMFERLYLTPKVPHVGDYNKRFANPTALGFVGFVISTFTFAMVLMGWGGAEGLSPVVGIFFFVGPVLLLFSMVFEWIMGNFFPMMVMGLFAVFWLSFGVLQLPTLQLGAAYATTADPTGAASPAYNAVIALYLIVWGFALFTFFIFTTMINTVFSLIFFIVSVACWVLSAAYFKVASGDYTTAGHLQKAGGAMLFVVAALGWYMCFIIMAGEMRLKIRLPVGDLSHFWPSTDVDLAEKSD</sequence>
<reference evidence="7 8" key="1">
    <citation type="submission" date="2024-01" db="EMBL/GenBank/DDBJ databases">
        <authorList>
            <person name="Allen C."/>
            <person name="Tagirdzhanova G."/>
        </authorList>
    </citation>
    <scope>NUCLEOTIDE SEQUENCE [LARGE SCALE GENOMIC DNA]</scope>
</reference>